<dbReference type="PANTHER" id="PTHR43661:SF3">
    <property type="entry name" value="D-XYLONATE DEHYDRATASE YAGF-RELATED"/>
    <property type="match status" value="1"/>
</dbReference>
<comment type="function">
    <text evidence="15">Functions in the biosynthesis of branched-chain amino acids. Catalyzes the dehydration of (2R,3R)-2,3-dihydroxy-3-methylpentanoate (2,3-dihydroxy-3-methylvalerate) into 2-oxo-3-methylpentanoate (2-oxo-3-methylvalerate) and of (2R)-2,3-dihydroxy-3-methylbutanoate (2,3-dihydroxyisovalerate) into 2-oxo-3-methylbutanoate (2-oxoisovalerate), the penultimate precursor to L-isoleucine and L-valine, respectively.</text>
</comment>
<dbReference type="GO" id="GO:0000287">
    <property type="term" value="F:magnesium ion binding"/>
    <property type="evidence" value="ECO:0007669"/>
    <property type="project" value="UniProtKB-UniRule"/>
</dbReference>
<dbReference type="HAMAP" id="MF_00012">
    <property type="entry name" value="IlvD"/>
    <property type="match status" value="1"/>
</dbReference>
<dbReference type="InterPro" id="IPR000581">
    <property type="entry name" value="ILV_EDD_N"/>
</dbReference>
<keyword evidence="10 15" id="KW-0100">Branched-chain amino acid biosynthesis</keyword>
<evidence type="ECO:0000256" key="1">
    <source>
        <dbReference type="ARBA" id="ARBA00001946"/>
    </source>
</evidence>
<keyword evidence="9 15" id="KW-0456">Lyase</keyword>
<keyword evidence="4 15" id="KW-0001">2Fe-2S</keyword>
<evidence type="ECO:0000256" key="15">
    <source>
        <dbReference type="HAMAP-Rule" id="MF_00012"/>
    </source>
</evidence>
<evidence type="ECO:0000313" key="18">
    <source>
        <dbReference type="EMBL" id="MBS5519186.1"/>
    </source>
</evidence>
<evidence type="ECO:0000313" key="19">
    <source>
        <dbReference type="Proteomes" id="UP000754226"/>
    </source>
</evidence>
<dbReference type="FunFam" id="3.50.30.80:FF:000001">
    <property type="entry name" value="Dihydroxy-acid dehydratase"/>
    <property type="match status" value="1"/>
</dbReference>
<comment type="caution">
    <text evidence="18">The sequence shown here is derived from an EMBL/GenBank/DDBJ whole genome shotgun (WGS) entry which is preliminary data.</text>
</comment>
<comment type="subunit">
    <text evidence="15">Homodimer.</text>
</comment>
<dbReference type="Pfam" id="PF00920">
    <property type="entry name" value="ILVD_EDD_N"/>
    <property type="match status" value="1"/>
</dbReference>
<dbReference type="SUPFAM" id="SSF143975">
    <property type="entry name" value="IlvD/EDD N-terminal domain-like"/>
    <property type="match status" value="1"/>
</dbReference>
<dbReference type="NCBIfam" id="NF002068">
    <property type="entry name" value="PRK00911.1"/>
    <property type="match status" value="1"/>
</dbReference>
<evidence type="ECO:0000256" key="9">
    <source>
        <dbReference type="ARBA" id="ARBA00023239"/>
    </source>
</evidence>
<comment type="catalytic activity">
    <reaction evidence="11">
        <text>(2R)-2,3-dihydroxy-3-methylbutanoate = 3-methyl-2-oxobutanoate + H2O</text>
        <dbReference type="Rhea" id="RHEA:24809"/>
        <dbReference type="ChEBI" id="CHEBI:11851"/>
        <dbReference type="ChEBI" id="CHEBI:15377"/>
        <dbReference type="ChEBI" id="CHEBI:49072"/>
        <dbReference type="EC" id="4.2.1.9"/>
    </reaction>
    <physiologicalReaction direction="left-to-right" evidence="11">
        <dbReference type="Rhea" id="RHEA:24810"/>
    </physiologicalReaction>
</comment>
<dbReference type="Pfam" id="PF24877">
    <property type="entry name" value="ILV_EDD_C"/>
    <property type="match status" value="1"/>
</dbReference>
<dbReference type="InterPro" id="IPR042096">
    <property type="entry name" value="Dihydro-acid_dehy_C"/>
</dbReference>
<feature type="binding site" evidence="15">
    <location>
        <position position="131"/>
    </location>
    <ligand>
        <name>Mg(2+)</name>
        <dbReference type="ChEBI" id="CHEBI:18420"/>
    </ligand>
</feature>
<evidence type="ECO:0000256" key="2">
    <source>
        <dbReference type="ARBA" id="ARBA00006486"/>
    </source>
</evidence>
<gene>
    <name evidence="15 18" type="primary">ilvD</name>
    <name evidence="18" type="ORF">KHX13_02440</name>
</gene>
<feature type="modified residue" description="N6-carboxylysine" evidence="15">
    <location>
        <position position="132"/>
    </location>
</feature>
<comment type="cofactor">
    <cofactor evidence="1 15">
        <name>Mg(2+)</name>
        <dbReference type="ChEBI" id="CHEBI:18420"/>
    </cofactor>
</comment>
<keyword evidence="6 15" id="KW-0460">Magnesium</keyword>
<evidence type="ECO:0000256" key="6">
    <source>
        <dbReference type="ARBA" id="ARBA00022842"/>
    </source>
</evidence>
<evidence type="ECO:0000259" key="16">
    <source>
        <dbReference type="Pfam" id="PF00920"/>
    </source>
</evidence>
<comment type="catalytic activity">
    <reaction evidence="15">
        <text>(2R,3R)-2,3-dihydroxy-3-methylpentanoate = (S)-3-methyl-2-oxopentanoate + H2O</text>
        <dbReference type="Rhea" id="RHEA:27694"/>
        <dbReference type="ChEBI" id="CHEBI:15377"/>
        <dbReference type="ChEBI" id="CHEBI:35146"/>
        <dbReference type="ChEBI" id="CHEBI:49258"/>
        <dbReference type="EC" id="4.2.1.9"/>
    </reaction>
</comment>
<dbReference type="AlphaFoldDB" id="A0A943I462"/>
<evidence type="ECO:0000259" key="17">
    <source>
        <dbReference type="Pfam" id="PF24877"/>
    </source>
</evidence>
<evidence type="ECO:0000256" key="10">
    <source>
        <dbReference type="ARBA" id="ARBA00023304"/>
    </source>
</evidence>
<dbReference type="InterPro" id="IPR020558">
    <property type="entry name" value="DiOHA_6PGluconate_deHydtase_CS"/>
</dbReference>
<evidence type="ECO:0000256" key="7">
    <source>
        <dbReference type="ARBA" id="ARBA00023004"/>
    </source>
</evidence>
<dbReference type="GO" id="GO:0009099">
    <property type="term" value="P:L-valine biosynthetic process"/>
    <property type="evidence" value="ECO:0007669"/>
    <property type="project" value="UniProtKB-UniRule"/>
</dbReference>
<comment type="caution">
    <text evidence="15">Lacks conserved residue(s) required for the propagation of feature annotation.</text>
</comment>
<feature type="binding site" description="via carbamate group" evidence="15">
    <location>
        <position position="132"/>
    </location>
    <ligand>
        <name>Mg(2+)</name>
        <dbReference type="ChEBI" id="CHEBI:18420"/>
    </ligand>
</feature>
<evidence type="ECO:0000256" key="8">
    <source>
        <dbReference type="ARBA" id="ARBA00023014"/>
    </source>
</evidence>
<dbReference type="InterPro" id="IPR004404">
    <property type="entry name" value="DihydroxyA_deHydtase"/>
</dbReference>
<dbReference type="GO" id="GO:0005829">
    <property type="term" value="C:cytosol"/>
    <property type="evidence" value="ECO:0007669"/>
    <property type="project" value="TreeGrafter"/>
</dbReference>
<feature type="binding site" evidence="15">
    <location>
        <position position="89"/>
    </location>
    <ligand>
        <name>Mg(2+)</name>
        <dbReference type="ChEBI" id="CHEBI:18420"/>
    </ligand>
</feature>
<comment type="cofactor">
    <cofactor evidence="15">
        <name>[2Fe-2S] cluster</name>
        <dbReference type="ChEBI" id="CHEBI:190135"/>
    </cofactor>
    <text evidence="15">Binds 1 [2Fe-2S] cluster per subunit. This cluster acts as a Lewis acid cofactor.</text>
</comment>
<keyword evidence="5 15" id="KW-0479">Metal-binding</keyword>
<evidence type="ECO:0000256" key="13">
    <source>
        <dbReference type="ARBA" id="ARBA00029437"/>
    </source>
</evidence>
<dbReference type="InterPro" id="IPR037237">
    <property type="entry name" value="IlvD/EDD_N"/>
</dbReference>
<protein>
    <recommendedName>
        <fullName evidence="14 15">Dihydroxy-acid dehydratase</fullName>
        <shortName evidence="15">DAD</shortName>
        <ecNumber evidence="14 15">4.2.1.9</ecNumber>
    </recommendedName>
</protein>
<name>A0A943I462_9FIRM</name>
<dbReference type="GO" id="GO:0051537">
    <property type="term" value="F:2 iron, 2 sulfur cluster binding"/>
    <property type="evidence" value="ECO:0007669"/>
    <property type="project" value="UniProtKB-UniRule"/>
</dbReference>
<evidence type="ECO:0000256" key="14">
    <source>
        <dbReference type="ARBA" id="ARBA00029490"/>
    </source>
</evidence>
<reference evidence="18" key="1">
    <citation type="submission" date="2021-02" db="EMBL/GenBank/DDBJ databases">
        <title>Infant gut strain persistence is associated with maternal origin, phylogeny, and functional potential including surface adhesion and iron acquisition.</title>
        <authorList>
            <person name="Lou Y.C."/>
        </authorList>
    </citation>
    <scope>NUCLEOTIDE SEQUENCE</scope>
    <source>
        <strain evidence="18">L3_106_000M1_dasL3_106_000M1_concoct_15</strain>
    </source>
</reference>
<dbReference type="GO" id="GO:0004160">
    <property type="term" value="F:dihydroxy-acid dehydratase activity"/>
    <property type="evidence" value="ECO:0007669"/>
    <property type="project" value="UniProtKB-UniRule"/>
</dbReference>
<comment type="similarity">
    <text evidence="2 15">Belongs to the IlvD/Edd family.</text>
</comment>
<proteinExistence type="inferred from homology"/>
<feature type="binding site" evidence="15">
    <location>
        <position position="452"/>
    </location>
    <ligand>
        <name>Mg(2+)</name>
        <dbReference type="ChEBI" id="CHEBI:18420"/>
    </ligand>
</feature>
<feature type="domain" description="Dihydroxy-acid/6-phosphogluconate dehydratase C-terminal" evidence="17">
    <location>
        <begin position="368"/>
        <end position="558"/>
    </location>
</feature>
<dbReference type="GO" id="GO:0009097">
    <property type="term" value="P:isoleucine biosynthetic process"/>
    <property type="evidence" value="ECO:0007669"/>
    <property type="project" value="UniProtKB-UniRule"/>
</dbReference>
<dbReference type="EC" id="4.2.1.9" evidence="14 15"/>
<dbReference type="PROSITE" id="PS00886">
    <property type="entry name" value="ILVD_EDD_1"/>
    <property type="match status" value="1"/>
</dbReference>
<sequence>MSDKEELRYKDERSGILVNGVGRSGNRALLYSMGLEEDDFRKPMIGIANSFSELVPGHIHLRELARDVSDGILEGGGIPREFDTIALCDGLCQGHCGMRYSLPSREIIADSVEAVVEGNQLDGVVLIASCDKIVPGMMMAAARLSIPAIVVTGGPMIAGKCNGRTNICLSNLREFVGEYQVGKMTYDELRKMEMASLPTVGSCSMFGTANTMSALAEVLGLTLPFMGTCPAVASEKRRLARASGKRIVKMVKEGLSTDKILTKEAFLNGIKAVMALGASTNSVLHLMAISHEAHADITLDDFDRISRQVPYLCNLRPSGAYAVDVLHDNGGIPAVLKAIQDKIDDSQITVTGHSIKEVLEAQPLVENDVIYPRSAPKNKQGGIAILHGNLAPDGAVVKASGVKPSMHQFTGKARVFNSMEDSITAIENGEIHAGEVIVLRYEGPKGGPGMREMFLVTALLVGRGMDESTALITDGRFSGSTRGPCIGHISPEAAAGGPIGLIEDGDIIHIDIPNRSLTVDLSDEELAERRKHFKPVVKATSPLLKKYSALVSSADKGAILHTHD</sequence>
<dbReference type="EMBL" id="JAGZCZ010000002">
    <property type="protein sequence ID" value="MBS5519186.1"/>
    <property type="molecule type" value="Genomic_DNA"/>
</dbReference>
<dbReference type="Proteomes" id="UP000754226">
    <property type="component" value="Unassembled WGS sequence"/>
</dbReference>
<dbReference type="NCBIfam" id="TIGR00110">
    <property type="entry name" value="ilvD"/>
    <property type="match status" value="1"/>
</dbReference>
<feature type="domain" description="Dihydroxy-acid/6-phosphogluconate dehydratase N-terminal" evidence="16">
    <location>
        <begin position="42"/>
        <end position="357"/>
    </location>
</feature>
<dbReference type="PANTHER" id="PTHR43661">
    <property type="entry name" value="D-XYLONATE DEHYDRATASE"/>
    <property type="match status" value="1"/>
</dbReference>
<evidence type="ECO:0000256" key="4">
    <source>
        <dbReference type="ARBA" id="ARBA00022714"/>
    </source>
</evidence>
<keyword evidence="8 15" id="KW-0411">Iron-sulfur</keyword>
<accession>A0A943I462</accession>
<keyword evidence="3 15" id="KW-0028">Amino-acid biosynthesis</keyword>
<keyword evidence="7 15" id="KW-0408">Iron</keyword>
<feature type="active site" description="Proton acceptor" evidence="15">
    <location>
        <position position="478"/>
    </location>
</feature>
<evidence type="ECO:0000256" key="3">
    <source>
        <dbReference type="ARBA" id="ARBA00022605"/>
    </source>
</evidence>
<comment type="pathway">
    <text evidence="13 15">Amino-acid biosynthesis; L-isoleucine biosynthesis; L-isoleucine from 2-oxobutanoate: step 3/4.</text>
</comment>
<evidence type="ECO:0000256" key="11">
    <source>
        <dbReference type="ARBA" id="ARBA00029304"/>
    </source>
</evidence>
<dbReference type="Gene3D" id="3.50.30.80">
    <property type="entry name" value="IlvD/EDD C-terminal domain-like"/>
    <property type="match status" value="1"/>
</dbReference>
<dbReference type="InterPro" id="IPR056740">
    <property type="entry name" value="ILV_EDD_C"/>
</dbReference>
<evidence type="ECO:0000256" key="12">
    <source>
        <dbReference type="ARBA" id="ARBA00029436"/>
    </source>
</evidence>
<dbReference type="SUPFAM" id="SSF52016">
    <property type="entry name" value="LeuD/IlvD-like"/>
    <property type="match status" value="1"/>
</dbReference>
<comment type="pathway">
    <text evidence="12 15">Amino-acid biosynthesis; L-valine biosynthesis; L-valine from pyruvate: step 3/4.</text>
</comment>
<organism evidence="18 19">
    <name type="scientific">Acidaminococcus intestini</name>
    <dbReference type="NCBI Taxonomy" id="187327"/>
    <lineage>
        <taxon>Bacteria</taxon>
        <taxon>Bacillati</taxon>
        <taxon>Bacillota</taxon>
        <taxon>Negativicutes</taxon>
        <taxon>Acidaminococcales</taxon>
        <taxon>Acidaminococcaceae</taxon>
        <taxon>Acidaminococcus</taxon>
    </lineage>
</organism>
<evidence type="ECO:0000256" key="5">
    <source>
        <dbReference type="ARBA" id="ARBA00022723"/>
    </source>
</evidence>